<organism evidence="3 4">
    <name type="scientific">Wenxinia marina DSM 24838</name>
    <dbReference type="NCBI Taxonomy" id="1123501"/>
    <lineage>
        <taxon>Bacteria</taxon>
        <taxon>Pseudomonadati</taxon>
        <taxon>Pseudomonadota</taxon>
        <taxon>Alphaproteobacteria</taxon>
        <taxon>Rhodobacterales</taxon>
        <taxon>Roseobacteraceae</taxon>
        <taxon>Wenxinia</taxon>
    </lineage>
</organism>
<evidence type="ECO:0000313" key="4">
    <source>
        <dbReference type="Proteomes" id="UP000035100"/>
    </source>
</evidence>
<dbReference type="eggNOG" id="ENOG5032TM9">
    <property type="taxonomic scope" value="Bacteria"/>
</dbReference>
<sequence length="127" mass="13296">MTRAINELVERQIRKAEAGGQFRNLPGAGKPLPERPGQGAGDIVEEVGFRIMAEAGVLPPEIAIRKEIAAHKDHMAIPPSARPRWPGWRSWSCGTRSPWTPAASSCVADLASATGPGPAGPDPAGSA</sequence>
<dbReference type="STRING" id="1123501.Wenmar_03105"/>
<dbReference type="EMBL" id="AONG01000015">
    <property type="protein sequence ID" value="KIQ68267.1"/>
    <property type="molecule type" value="Genomic_DNA"/>
</dbReference>
<protein>
    <recommendedName>
        <fullName evidence="2">DnaJ homologue subfamily C member 28 conserved domain-containing protein</fullName>
    </recommendedName>
</protein>
<proteinExistence type="predicted"/>
<dbReference type="AlphaFoldDB" id="A0A0D0Q741"/>
<dbReference type="PATRIC" id="fig|1123501.6.peg.3226"/>
<feature type="domain" description="DnaJ homologue subfamily C member 28 conserved" evidence="2">
    <location>
        <begin position="8"/>
        <end position="75"/>
    </location>
</feature>
<gene>
    <name evidence="3" type="ORF">Wenmar_03105</name>
</gene>
<keyword evidence="4" id="KW-1185">Reference proteome</keyword>
<comment type="caution">
    <text evidence="3">The sequence shown here is derived from an EMBL/GenBank/DDBJ whole genome shotgun (WGS) entry which is preliminary data.</text>
</comment>
<dbReference type="Pfam" id="PF09350">
    <property type="entry name" value="DJC28_CD"/>
    <property type="match status" value="1"/>
</dbReference>
<feature type="region of interest" description="Disordered" evidence="1">
    <location>
        <begin position="18"/>
        <end position="40"/>
    </location>
</feature>
<dbReference type="Proteomes" id="UP000035100">
    <property type="component" value="Unassembled WGS sequence"/>
</dbReference>
<dbReference type="InterPro" id="IPR052573">
    <property type="entry name" value="DnaJ_C_subfamily_28"/>
</dbReference>
<evidence type="ECO:0000313" key="3">
    <source>
        <dbReference type="EMBL" id="KIQ68267.1"/>
    </source>
</evidence>
<dbReference type="RefSeq" id="WP_229666061.1">
    <property type="nucleotide sequence ID" value="NZ_KB902290.1"/>
</dbReference>
<accession>A0A0D0Q741</accession>
<name>A0A0D0Q741_9RHOB</name>
<dbReference type="InterPro" id="IPR018961">
    <property type="entry name" value="DnaJ_homolog_subfam-C_membr-28"/>
</dbReference>
<dbReference type="PANTHER" id="PTHR39158">
    <property type="entry name" value="OS08G0560600 PROTEIN"/>
    <property type="match status" value="1"/>
</dbReference>
<reference evidence="3 4" key="1">
    <citation type="submission" date="2013-01" db="EMBL/GenBank/DDBJ databases">
        <authorList>
            <person name="Fiebig A."/>
            <person name="Goeker M."/>
            <person name="Klenk H.-P.P."/>
        </authorList>
    </citation>
    <scope>NUCLEOTIDE SEQUENCE [LARGE SCALE GENOMIC DNA]</scope>
    <source>
        <strain evidence="3 4">DSM 24838</strain>
    </source>
</reference>
<dbReference type="PANTHER" id="PTHR39158:SF1">
    <property type="entry name" value="DNAJ HOMOLOG SUBFAMILY C MEMBER 28"/>
    <property type="match status" value="1"/>
</dbReference>
<evidence type="ECO:0000259" key="2">
    <source>
        <dbReference type="Pfam" id="PF09350"/>
    </source>
</evidence>
<evidence type="ECO:0000256" key="1">
    <source>
        <dbReference type="SAM" id="MobiDB-lite"/>
    </source>
</evidence>